<evidence type="ECO:0000256" key="1">
    <source>
        <dbReference type="SAM" id="Phobius"/>
    </source>
</evidence>
<dbReference type="eggNOG" id="ENOG5033A1X">
    <property type="taxonomic scope" value="Bacteria"/>
</dbReference>
<comment type="caution">
    <text evidence="2">The sequence shown here is derived from an EMBL/GenBank/DDBJ whole genome shotgun (WGS) entry which is preliminary data.</text>
</comment>
<evidence type="ECO:0000313" key="2">
    <source>
        <dbReference type="EMBL" id="KIX85582.1"/>
    </source>
</evidence>
<feature type="transmembrane region" description="Helical" evidence="1">
    <location>
        <begin position="85"/>
        <end position="103"/>
    </location>
</feature>
<dbReference type="AlphaFoldDB" id="A0A0D2K5Q3"/>
<keyword evidence="3" id="KW-1185">Reference proteome</keyword>
<protein>
    <submittedName>
        <fullName evidence="2">Uncharacterized protein</fullName>
    </submittedName>
</protein>
<name>A0A0D2K5Q3_9BACT</name>
<sequence length="252" mass="28693">MAHHPKHHNHHHADHHHDDMFFETQSEVMHEHHTVREELIHHIPYAIFSVAFCLVTLSFVAFSTIGTDNPKLIKTGSNILFHSFHFMHIVFAATGTLITFLRFSKNWIKALIVGVGSPLIFCTLSDCILPYLGGTLLGVKMHFHLCFLSELPNIIPFLLVGMLNGFILSRHNSSRQAFYSVWSHFIHIFISALASSFYLVSHGFTTWYQQIGMVFLFLIVAVVIPCTLSDVVVPMGFARMGAQNERHKDRKS</sequence>
<accession>A0A0D2K5Q3</accession>
<keyword evidence="1" id="KW-0812">Transmembrane</keyword>
<dbReference type="STRING" id="1306947.J120_01295"/>
<dbReference type="Proteomes" id="UP000032214">
    <property type="component" value="Unassembled WGS sequence"/>
</dbReference>
<gene>
    <name evidence="2" type="ORF">J120_01295</name>
</gene>
<reference evidence="2 3" key="1">
    <citation type="journal article" date="2013" name="Proc. Natl. Acad. Sci. U.S.A.">
        <title>Candidate phylum TM6 genome recovered from a hospital sink biofilm provides genomic insights into this uncultivated phylum.</title>
        <authorList>
            <person name="McLean J.S."/>
            <person name="Lombardo M.J."/>
            <person name="Badger J.H."/>
            <person name="Edlund A."/>
            <person name="Novotny M."/>
            <person name="Yee-Greenbaum J."/>
            <person name="Vyahhi N."/>
            <person name="Hall A.P."/>
            <person name="Yang Y."/>
            <person name="Dupont C.L."/>
            <person name="Ziegler M.G."/>
            <person name="Chitsaz H."/>
            <person name="Allen A.E."/>
            <person name="Yooseph S."/>
            <person name="Tesler G."/>
            <person name="Pevzner P.A."/>
            <person name="Friedman R.M."/>
            <person name="Nealson K.H."/>
            <person name="Venter J.C."/>
            <person name="Lasken R.S."/>
        </authorList>
    </citation>
    <scope>NUCLEOTIDE SEQUENCE [LARGE SCALE GENOMIC DNA]</scope>
    <source>
        <strain evidence="2 3">TM6SC1</strain>
    </source>
</reference>
<feature type="transmembrane region" description="Helical" evidence="1">
    <location>
        <begin position="110"/>
        <end position="131"/>
    </location>
</feature>
<keyword evidence="1" id="KW-1133">Transmembrane helix</keyword>
<feature type="transmembrane region" description="Helical" evidence="1">
    <location>
        <begin position="213"/>
        <end position="238"/>
    </location>
</feature>
<organism evidence="2 3">
    <name type="scientific">candidate division TM6 bacterium JCVI TM6SC1</name>
    <dbReference type="NCBI Taxonomy" id="1306947"/>
    <lineage>
        <taxon>Bacteria</taxon>
        <taxon>Candidatus Babelota</taxon>
        <taxon>Vermiphilus</taxon>
    </lineage>
</organism>
<evidence type="ECO:0000313" key="3">
    <source>
        <dbReference type="Proteomes" id="UP000032214"/>
    </source>
</evidence>
<feature type="transmembrane region" description="Helical" evidence="1">
    <location>
        <begin position="181"/>
        <end position="201"/>
    </location>
</feature>
<dbReference type="EMBL" id="ARQD01000001">
    <property type="protein sequence ID" value="KIX85582.1"/>
    <property type="molecule type" value="Genomic_DNA"/>
</dbReference>
<keyword evidence="1" id="KW-0472">Membrane</keyword>
<proteinExistence type="predicted"/>
<feature type="transmembrane region" description="Helical" evidence="1">
    <location>
        <begin position="151"/>
        <end position="169"/>
    </location>
</feature>
<feature type="transmembrane region" description="Helical" evidence="1">
    <location>
        <begin position="45"/>
        <end position="65"/>
    </location>
</feature>